<dbReference type="RefSeq" id="WP_059284468.1">
    <property type="nucleotide sequence ID" value="NZ_LNQU01000002.1"/>
</dbReference>
<comment type="caution">
    <text evidence="1">The sequence shown here is derived from an EMBL/GenBank/DDBJ whole genome shotgun (WGS) entry which is preliminary data.</text>
</comment>
<evidence type="ECO:0000313" key="2">
    <source>
        <dbReference type="Proteomes" id="UP000248395"/>
    </source>
</evidence>
<proteinExistence type="predicted"/>
<organism evidence="1 2">
    <name type="scientific">Aquitalea magnusonii</name>
    <dbReference type="NCBI Taxonomy" id="332411"/>
    <lineage>
        <taxon>Bacteria</taxon>
        <taxon>Pseudomonadati</taxon>
        <taxon>Pseudomonadota</taxon>
        <taxon>Betaproteobacteria</taxon>
        <taxon>Neisseriales</taxon>
        <taxon>Chromobacteriaceae</taxon>
        <taxon>Aquitalea</taxon>
    </lineage>
</organism>
<sequence length="120" mass="13345">MSEDEILHQILTLKGSHQGVTLAGYWLMMGSAHVPMRFTIDDVRELDGNGRAIFHCISAGVASRHIGRLSEETIVQLFQIMLAHESGATRGVCKLFDQLVTQPASPANQHGMPTYFHRRC</sequence>
<reference evidence="1 2" key="1">
    <citation type="submission" date="2018-05" db="EMBL/GenBank/DDBJ databases">
        <title>Genomic Encyclopedia of Type Strains, Phase IV (KMG-IV): sequencing the most valuable type-strain genomes for metagenomic binning, comparative biology and taxonomic classification.</title>
        <authorList>
            <person name="Goeker M."/>
        </authorList>
    </citation>
    <scope>NUCLEOTIDE SEQUENCE [LARGE SCALE GENOMIC DNA]</scope>
    <source>
        <strain evidence="1 2">DSM 25134</strain>
    </source>
</reference>
<name>A0A318JYJ1_9NEIS</name>
<dbReference type="Proteomes" id="UP000248395">
    <property type="component" value="Unassembled WGS sequence"/>
</dbReference>
<gene>
    <name evidence="1" type="ORF">DFR38_11022</name>
</gene>
<dbReference type="AlphaFoldDB" id="A0A318JYJ1"/>
<evidence type="ECO:0000313" key="1">
    <source>
        <dbReference type="EMBL" id="PXX45924.1"/>
    </source>
</evidence>
<dbReference type="OrthoDB" id="8592619at2"/>
<protein>
    <submittedName>
        <fullName evidence="1">Uncharacterized protein</fullName>
    </submittedName>
</protein>
<dbReference type="EMBL" id="QJKC01000010">
    <property type="protein sequence ID" value="PXX45924.1"/>
    <property type="molecule type" value="Genomic_DNA"/>
</dbReference>
<accession>A0A318JYJ1</accession>
<keyword evidence="2" id="KW-1185">Reference proteome</keyword>